<dbReference type="Pfam" id="PF00011">
    <property type="entry name" value="HSP20"/>
    <property type="match status" value="1"/>
</dbReference>
<name>A0AAU9EY86_9BACT</name>
<dbReference type="Gene3D" id="2.60.40.790">
    <property type="match status" value="1"/>
</dbReference>
<keyword evidence="3" id="KW-1185">Reference proteome</keyword>
<proteinExistence type="predicted"/>
<gene>
    <name evidence="2" type="ORF">FAK_35310</name>
</gene>
<dbReference type="CDD" id="cd06464">
    <property type="entry name" value="ACD_sHsps-like"/>
    <property type="match status" value="1"/>
</dbReference>
<sequence length="149" mass="16834">MMAYLIPYPQVRGVNRLRREVDDLFSRFFEPGQTSEMPEASFLPAINVKETEAAFEVSAEVPGLKPEDIKVEYNDGLLTLSGEKREEHEEDKGNYHVVERRFGGFSRSVRLPREVDVEKLQASHKDGVLLVQLPKATKSTSKTIEVKAG</sequence>
<reference evidence="3" key="1">
    <citation type="journal article" date="2023" name="Arch. Microbiol.">
        <title>Desulfoferula mesophilus gen. nov. sp. nov., a mesophilic sulfate-reducing bacterium isolated from a brackish lake sediment.</title>
        <authorList>
            <person name="Watanabe T."/>
            <person name="Yabe T."/>
            <person name="Tsuji J.M."/>
            <person name="Fukui M."/>
        </authorList>
    </citation>
    <scope>NUCLEOTIDE SEQUENCE [LARGE SCALE GENOMIC DNA]</scope>
    <source>
        <strain evidence="3">12FAK</strain>
    </source>
</reference>
<dbReference type="RefSeq" id="WP_338602312.1">
    <property type="nucleotide sequence ID" value="NZ_AP028679.1"/>
</dbReference>
<feature type="domain" description="SHSP" evidence="1">
    <location>
        <begin position="48"/>
        <end position="146"/>
    </location>
</feature>
<dbReference type="InterPro" id="IPR031107">
    <property type="entry name" value="Small_HSP"/>
</dbReference>
<dbReference type="Proteomes" id="UP001366166">
    <property type="component" value="Chromosome"/>
</dbReference>
<evidence type="ECO:0000259" key="1">
    <source>
        <dbReference type="Pfam" id="PF00011"/>
    </source>
</evidence>
<accession>A0AAU9EY86</accession>
<dbReference type="InterPro" id="IPR002068">
    <property type="entry name" value="A-crystallin/Hsp20_dom"/>
</dbReference>
<dbReference type="PANTHER" id="PTHR11527">
    <property type="entry name" value="HEAT-SHOCK PROTEIN 20 FAMILY MEMBER"/>
    <property type="match status" value="1"/>
</dbReference>
<protein>
    <submittedName>
        <fullName evidence="2">Molecular chaperone Hsp20</fullName>
    </submittedName>
</protein>
<organism evidence="2 3">
    <name type="scientific">Desulfoferula mesophila</name>
    <dbReference type="NCBI Taxonomy" id="3058419"/>
    <lineage>
        <taxon>Bacteria</taxon>
        <taxon>Pseudomonadati</taxon>
        <taxon>Thermodesulfobacteriota</taxon>
        <taxon>Desulfarculia</taxon>
        <taxon>Desulfarculales</taxon>
        <taxon>Desulfarculaceae</taxon>
        <taxon>Desulfoferula</taxon>
    </lineage>
</organism>
<dbReference type="AlphaFoldDB" id="A0AAU9EY86"/>
<dbReference type="EMBL" id="AP028679">
    <property type="protein sequence ID" value="BEQ16465.1"/>
    <property type="molecule type" value="Genomic_DNA"/>
</dbReference>
<dbReference type="InterPro" id="IPR008978">
    <property type="entry name" value="HSP20-like_chaperone"/>
</dbReference>
<dbReference type="KEGG" id="dmp:FAK_35310"/>
<evidence type="ECO:0000313" key="3">
    <source>
        <dbReference type="Proteomes" id="UP001366166"/>
    </source>
</evidence>
<dbReference type="SUPFAM" id="SSF49764">
    <property type="entry name" value="HSP20-like chaperones"/>
    <property type="match status" value="1"/>
</dbReference>
<evidence type="ECO:0000313" key="2">
    <source>
        <dbReference type="EMBL" id="BEQ16465.1"/>
    </source>
</evidence>